<dbReference type="STRING" id="404380.Gbem_1339"/>
<evidence type="ECO:0000256" key="4">
    <source>
        <dbReference type="ARBA" id="ARBA00023235"/>
    </source>
</evidence>
<dbReference type="GO" id="GO:0003755">
    <property type="term" value="F:peptidyl-prolyl cis-trans isomerase activity"/>
    <property type="evidence" value="ECO:0007669"/>
    <property type="project" value="UniProtKB-UniRule"/>
</dbReference>
<dbReference type="KEGG" id="gbm:Gbem_1339"/>
<dbReference type="RefSeq" id="WP_012529770.1">
    <property type="nucleotide sequence ID" value="NC_011146.1"/>
</dbReference>
<gene>
    <name evidence="7" type="ordered locus">Gbem_1339</name>
</gene>
<dbReference type="Gene3D" id="2.40.100.10">
    <property type="entry name" value="Cyclophilin-like"/>
    <property type="match status" value="1"/>
</dbReference>
<dbReference type="Proteomes" id="UP000008825">
    <property type="component" value="Chromosome"/>
</dbReference>
<keyword evidence="8" id="KW-1185">Reference proteome</keyword>
<dbReference type="AlphaFoldDB" id="B5EIJ3"/>
<dbReference type="GO" id="GO:0006457">
    <property type="term" value="P:protein folding"/>
    <property type="evidence" value="ECO:0007669"/>
    <property type="project" value="InterPro"/>
</dbReference>
<reference evidence="7 8" key="1">
    <citation type="submission" date="2008-07" db="EMBL/GenBank/DDBJ databases">
        <title>Complete sequence of Geobacter bemidjiensis BEM.</title>
        <authorList>
            <consortium name="US DOE Joint Genome Institute"/>
            <person name="Lucas S."/>
            <person name="Copeland A."/>
            <person name="Lapidus A."/>
            <person name="Glavina del Rio T."/>
            <person name="Dalin E."/>
            <person name="Tice H."/>
            <person name="Bruce D."/>
            <person name="Goodwin L."/>
            <person name="Pitluck S."/>
            <person name="Kiss H."/>
            <person name="Brettin T."/>
            <person name="Detter J.C."/>
            <person name="Han C."/>
            <person name="Kuske C.R."/>
            <person name="Schmutz J."/>
            <person name="Larimer F."/>
            <person name="Land M."/>
            <person name="Hauser L."/>
            <person name="Kyrpides N."/>
            <person name="Lykidis A."/>
            <person name="Lovley D."/>
            <person name="Richardson P."/>
        </authorList>
    </citation>
    <scope>NUCLEOTIDE SEQUENCE [LARGE SCALE GENOMIC DNA]</scope>
    <source>
        <strain evidence="8">ATCC BAA-1014 / DSM 16622 / JCM 12645 / Bem</strain>
    </source>
</reference>
<evidence type="ECO:0000256" key="5">
    <source>
        <dbReference type="RuleBase" id="RU363019"/>
    </source>
</evidence>
<dbReference type="InterPro" id="IPR024936">
    <property type="entry name" value="Cyclophilin-type_PPIase"/>
</dbReference>
<dbReference type="eggNOG" id="COG0652">
    <property type="taxonomic scope" value="Bacteria"/>
</dbReference>
<dbReference type="HOGENOM" id="CLU_012062_16_9_7"/>
<protein>
    <recommendedName>
        <fullName evidence="5">Peptidyl-prolyl cis-trans isomerase</fullName>
        <shortName evidence="5">PPIase</shortName>
        <ecNumber evidence="5">5.2.1.8</ecNumber>
    </recommendedName>
</protein>
<evidence type="ECO:0000259" key="6">
    <source>
        <dbReference type="PROSITE" id="PS50072"/>
    </source>
</evidence>
<dbReference type="PROSITE" id="PS00170">
    <property type="entry name" value="CSA_PPIASE_1"/>
    <property type="match status" value="1"/>
</dbReference>
<dbReference type="InterPro" id="IPR020892">
    <property type="entry name" value="Cyclophilin-type_PPIase_CS"/>
</dbReference>
<evidence type="ECO:0000256" key="3">
    <source>
        <dbReference type="ARBA" id="ARBA00023110"/>
    </source>
</evidence>
<dbReference type="PIRSF" id="PIRSF001467">
    <property type="entry name" value="Peptidylpro_ismrse"/>
    <property type="match status" value="1"/>
</dbReference>
<dbReference type="PROSITE" id="PS50072">
    <property type="entry name" value="CSA_PPIASE_2"/>
    <property type="match status" value="1"/>
</dbReference>
<dbReference type="EMBL" id="CP001124">
    <property type="protein sequence ID" value="ACH38358.1"/>
    <property type="molecule type" value="Genomic_DNA"/>
</dbReference>
<evidence type="ECO:0000313" key="8">
    <source>
        <dbReference type="Proteomes" id="UP000008825"/>
    </source>
</evidence>
<name>B5EIJ3_CITBB</name>
<accession>B5EIJ3</accession>
<evidence type="ECO:0000256" key="1">
    <source>
        <dbReference type="ARBA" id="ARBA00002388"/>
    </source>
</evidence>
<dbReference type="PRINTS" id="PR00153">
    <property type="entry name" value="CSAPPISMRASE"/>
</dbReference>
<feature type="domain" description="PPIase cyclophilin-type" evidence="6">
    <location>
        <begin position="5"/>
        <end position="169"/>
    </location>
</feature>
<dbReference type="EC" id="5.2.1.8" evidence="5"/>
<evidence type="ECO:0000256" key="2">
    <source>
        <dbReference type="ARBA" id="ARBA00007365"/>
    </source>
</evidence>
<organism evidence="7 8">
    <name type="scientific">Citrifermentans bemidjiense (strain ATCC BAA-1014 / DSM 16622 / JCM 12645 / Bem)</name>
    <name type="common">Geobacter bemidjiensis</name>
    <dbReference type="NCBI Taxonomy" id="404380"/>
    <lineage>
        <taxon>Bacteria</taxon>
        <taxon>Pseudomonadati</taxon>
        <taxon>Thermodesulfobacteriota</taxon>
        <taxon>Desulfuromonadia</taxon>
        <taxon>Geobacterales</taxon>
        <taxon>Geobacteraceae</taxon>
        <taxon>Citrifermentans</taxon>
    </lineage>
</organism>
<sequence>MTEEKNPVVLMETSMGNVKIELFKDKAPISVRNFLSYVKDAYYDGTIFHRVIKNFMVQGGGLDTDMQPKKTKFAIKNEATNGLKNLRGTLAMARTSVVDSATSQFFINVVDNAFLDHSGKTPDRFGYAVFAQVIEGMDVVDAIREVKTGNKAGHQDVPVEPVFINSIRLVEE</sequence>
<dbReference type="InterPro" id="IPR044665">
    <property type="entry name" value="E_coli_cyclophilin_A-like"/>
</dbReference>
<comment type="catalytic activity">
    <reaction evidence="5">
        <text>[protein]-peptidylproline (omega=180) = [protein]-peptidylproline (omega=0)</text>
        <dbReference type="Rhea" id="RHEA:16237"/>
        <dbReference type="Rhea" id="RHEA-COMP:10747"/>
        <dbReference type="Rhea" id="RHEA-COMP:10748"/>
        <dbReference type="ChEBI" id="CHEBI:83833"/>
        <dbReference type="ChEBI" id="CHEBI:83834"/>
        <dbReference type="EC" id="5.2.1.8"/>
    </reaction>
</comment>
<dbReference type="Pfam" id="PF00160">
    <property type="entry name" value="Pro_isomerase"/>
    <property type="match status" value="1"/>
</dbReference>
<dbReference type="SUPFAM" id="SSF50891">
    <property type="entry name" value="Cyclophilin-like"/>
    <property type="match status" value="1"/>
</dbReference>
<keyword evidence="3 5" id="KW-0697">Rotamase</keyword>
<comment type="similarity">
    <text evidence="2 5">Belongs to the cyclophilin-type PPIase family.</text>
</comment>
<dbReference type="InterPro" id="IPR002130">
    <property type="entry name" value="Cyclophilin-type_PPIase_dom"/>
</dbReference>
<evidence type="ECO:0000313" key="7">
    <source>
        <dbReference type="EMBL" id="ACH38358.1"/>
    </source>
</evidence>
<dbReference type="CDD" id="cd01920">
    <property type="entry name" value="cyclophilin_EcCYP_like"/>
    <property type="match status" value="1"/>
</dbReference>
<reference evidence="7 8" key="2">
    <citation type="journal article" date="2010" name="BMC Genomics">
        <title>The genome of Geobacter bemidjiensis, exemplar for the subsurface clade of Geobacter species that predominate in Fe(III)-reducing subsurface environments.</title>
        <authorList>
            <person name="Aklujkar M."/>
            <person name="Young N.D."/>
            <person name="Holmes D."/>
            <person name="Chavan M."/>
            <person name="Risso C."/>
            <person name="Kiss H.E."/>
            <person name="Han C.S."/>
            <person name="Land M.L."/>
            <person name="Lovley D.R."/>
        </authorList>
    </citation>
    <scope>NUCLEOTIDE SEQUENCE [LARGE SCALE GENOMIC DNA]</scope>
    <source>
        <strain evidence="8">ATCC BAA-1014 / DSM 16622 / JCM 12645 / Bem</strain>
    </source>
</reference>
<dbReference type="OrthoDB" id="9807797at2"/>
<proteinExistence type="inferred from homology"/>
<dbReference type="InterPro" id="IPR029000">
    <property type="entry name" value="Cyclophilin-like_dom_sf"/>
</dbReference>
<comment type="function">
    <text evidence="1 5">PPIases accelerate the folding of proteins. It catalyzes the cis-trans isomerization of proline imidic peptide bonds in oligopeptides.</text>
</comment>
<keyword evidence="4 5" id="KW-0413">Isomerase</keyword>
<dbReference type="PANTHER" id="PTHR43246">
    <property type="entry name" value="PEPTIDYL-PROLYL CIS-TRANS ISOMERASE CYP38, CHLOROPLASTIC"/>
    <property type="match status" value="1"/>
</dbReference>